<dbReference type="InterPro" id="IPR036282">
    <property type="entry name" value="Glutathione-S-Trfase_C_sf"/>
</dbReference>
<gene>
    <name evidence="2" type="ORF">BT63DRAFT_426139</name>
</gene>
<keyword evidence="3" id="KW-1185">Reference proteome</keyword>
<dbReference type="EMBL" id="MU004236">
    <property type="protein sequence ID" value="KAF2668881.1"/>
    <property type="molecule type" value="Genomic_DNA"/>
</dbReference>
<dbReference type="AlphaFoldDB" id="A0A6A6UBB6"/>
<dbReference type="OrthoDB" id="2309723at2759"/>
<sequence>MSSQPEQNDTPVETASPSSTQTIIPTLHILSSSQAFRTLWLLEEIALAHPNFQFYISKIARHMPPYPELGKIHPLGKSPILTLTTTDSSPLPCPQIHPGVLTESRLILLYLTQTFAPDLFIPEAKDLERDTFFQEFANSTFASRTTFSVLFQSPGDVMPWGISHIWRAITSPILSHFHKDDLVMYAYLEEQLSEEKPWFGGARIGLSDFNASWAMDNAHARGYFDGAKWPRLEKWRKMYTEREGYRRALEKGGKYDLSTSRW</sequence>
<evidence type="ECO:0000313" key="2">
    <source>
        <dbReference type="EMBL" id="KAF2668881.1"/>
    </source>
</evidence>
<reference evidence="2" key="1">
    <citation type="journal article" date="2020" name="Stud. Mycol.">
        <title>101 Dothideomycetes genomes: a test case for predicting lifestyles and emergence of pathogens.</title>
        <authorList>
            <person name="Haridas S."/>
            <person name="Albert R."/>
            <person name="Binder M."/>
            <person name="Bloem J."/>
            <person name="Labutti K."/>
            <person name="Salamov A."/>
            <person name="Andreopoulos B."/>
            <person name="Baker S."/>
            <person name="Barry K."/>
            <person name="Bills G."/>
            <person name="Bluhm B."/>
            <person name="Cannon C."/>
            <person name="Castanera R."/>
            <person name="Culley D."/>
            <person name="Daum C."/>
            <person name="Ezra D."/>
            <person name="Gonzalez J."/>
            <person name="Henrissat B."/>
            <person name="Kuo A."/>
            <person name="Liang C."/>
            <person name="Lipzen A."/>
            <person name="Lutzoni F."/>
            <person name="Magnuson J."/>
            <person name="Mondo S."/>
            <person name="Nolan M."/>
            <person name="Ohm R."/>
            <person name="Pangilinan J."/>
            <person name="Park H.-J."/>
            <person name="Ramirez L."/>
            <person name="Alfaro M."/>
            <person name="Sun H."/>
            <person name="Tritt A."/>
            <person name="Yoshinaga Y."/>
            <person name="Zwiers L.-H."/>
            <person name="Turgeon B."/>
            <person name="Goodwin S."/>
            <person name="Spatafora J."/>
            <person name="Crous P."/>
            <person name="Grigoriev I."/>
        </authorList>
    </citation>
    <scope>NUCLEOTIDE SEQUENCE</scope>
    <source>
        <strain evidence="2">CBS 115976</strain>
    </source>
</reference>
<dbReference type="Gene3D" id="1.20.1050.10">
    <property type="match status" value="1"/>
</dbReference>
<evidence type="ECO:0000313" key="3">
    <source>
        <dbReference type="Proteomes" id="UP000799302"/>
    </source>
</evidence>
<proteinExistence type="predicted"/>
<dbReference type="Pfam" id="PF00043">
    <property type="entry name" value="GST_C"/>
    <property type="match status" value="1"/>
</dbReference>
<dbReference type="PROSITE" id="PS50405">
    <property type="entry name" value="GST_CTER"/>
    <property type="match status" value="1"/>
</dbReference>
<dbReference type="PANTHER" id="PTHR44051:SF9">
    <property type="entry name" value="GLUTATHIONE S-TRANSFERASE 1"/>
    <property type="match status" value="1"/>
</dbReference>
<protein>
    <recommendedName>
        <fullName evidence="1">GST C-terminal domain-containing protein</fullName>
    </recommendedName>
</protein>
<dbReference type="SUPFAM" id="SSF52833">
    <property type="entry name" value="Thioredoxin-like"/>
    <property type="match status" value="1"/>
</dbReference>
<accession>A0A6A6UBB6</accession>
<organism evidence="2 3">
    <name type="scientific">Microthyrium microscopicum</name>
    <dbReference type="NCBI Taxonomy" id="703497"/>
    <lineage>
        <taxon>Eukaryota</taxon>
        <taxon>Fungi</taxon>
        <taxon>Dikarya</taxon>
        <taxon>Ascomycota</taxon>
        <taxon>Pezizomycotina</taxon>
        <taxon>Dothideomycetes</taxon>
        <taxon>Dothideomycetes incertae sedis</taxon>
        <taxon>Microthyriales</taxon>
        <taxon>Microthyriaceae</taxon>
        <taxon>Microthyrium</taxon>
    </lineage>
</organism>
<dbReference type="InterPro" id="IPR036249">
    <property type="entry name" value="Thioredoxin-like_sf"/>
</dbReference>
<dbReference type="Gene3D" id="3.40.30.10">
    <property type="entry name" value="Glutaredoxin"/>
    <property type="match status" value="1"/>
</dbReference>
<feature type="domain" description="GST C-terminal" evidence="1">
    <location>
        <begin position="123"/>
        <end position="257"/>
    </location>
</feature>
<dbReference type="Proteomes" id="UP000799302">
    <property type="component" value="Unassembled WGS sequence"/>
</dbReference>
<dbReference type="InterPro" id="IPR010987">
    <property type="entry name" value="Glutathione-S-Trfase_C-like"/>
</dbReference>
<dbReference type="SUPFAM" id="SSF47616">
    <property type="entry name" value="GST C-terminal domain-like"/>
    <property type="match status" value="1"/>
</dbReference>
<name>A0A6A6UBB6_9PEZI</name>
<dbReference type="InterPro" id="IPR004046">
    <property type="entry name" value="GST_C"/>
</dbReference>
<evidence type="ECO:0000259" key="1">
    <source>
        <dbReference type="PROSITE" id="PS50405"/>
    </source>
</evidence>
<dbReference type="PANTHER" id="PTHR44051">
    <property type="entry name" value="GLUTATHIONE S-TRANSFERASE-RELATED"/>
    <property type="match status" value="1"/>
</dbReference>